<dbReference type="RefSeq" id="WP_014545203.1">
    <property type="nucleotide sequence ID" value="NC_013410.1"/>
</dbReference>
<gene>
    <name evidence="1" type="ordered locus">Fisuc_3105</name>
    <name evidence="2" type="ordered locus">FSU_0371</name>
</gene>
<protein>
    <submittedName>
        <fullName evidence="2">Putative P3 protein</fullName>
    </submittedName>
</protein>
<accession>C9RQD8</accession>
<dbReference type="Proteomes" id="UP000000517">
    <property type="component" value="Chromosome"/>
</dbReference>
<dbReference type="EMBL" id="CP001792">
    <property type="protein sequence ID" value="ACX76685.1"/>
    <property type="molecule type" value="Genomic_DNA"/>
</dbReference>
<dbReference type="OrthoDB" id="9811753at2"/>
<evidence type="ECO:0000313" key="1">
    <source>
        <dbReference type="EMBL" id="ACX76685.1"/>
    </source>
</evidence>
<reference evidence="2" key="3">
    <citation type="submission" date="2010-08" db="EMBL/GenBank/DDBJ databases">
        <authorList>
            <person name="Durkin A.S."/>
            <person name="Nelson K.E."/>
            <person name="Morrison M."/>
            <person name="Forsberg C.W."/>
            <person name="Wilson D.B."/>
            <person name="Russell J.B."/>
            <person name="Cann I.K.O."/>
            <person name="Mackie R.I."/>
            <person name="White B.A."/>
        </authorList>
    </citation>
    <scope>NUCLEOTIDE SEQUENCE</scope>
    <source>
        <strain evidence="2">S85</strain>
    </source>
</reference>
<reference evidence="3" key="2">
    <citation type="submission" date="2010-08" db="EMBL/GenBank/DDBJ databases">
        <title>Complete sequence of Fibrobacter succinogenes subsp. succinogenes S85.</title>
        <authorList>
            <person name="Durkin A.S."/>
            <person name="Nelson K.E."/>
            <person name="Morrison M."/>
            <person name="Forsberg C.W."/>
            <person name="Wilson D.B."/>
            <person name="Russell J.B."/>
            <person name="Cann I.K.O."/>
            <person name="Mackie R.I."/>
            <person name="White B.A."/>
        </authorList>
    </citation>
    <scope>NUCLEOTIDE SEQUENCE [LARGE SCALE GENOMIC DNA]</scope>
    <source>
        <strain evidence="3">ATCC 19169 / S85</strain>
    </source>
</reference>
<name>C9RQD8_FIBSS</name>
<proteinExistence type="predicted"/>
<dbReference type="EMBL" id="CP002158">
    <property type="protein sequence ID" value="ADL25506.1"/>
    <property type="molecule type" value="Genomic_DNA"/>
</dbReference>
<reference evidence="1 4" key="1">
    <citation type="submission" date="2009-10" db="EMBL/GenBank/DDBJ databases">
        <title>Complete sequence of Fibrobacter succinogenes subsp. succinogenes S85.</title>
        <authorList>
            <consortium name="US DOE Joint Genome Institute"/>
            <person name="Lucas S."/>
            <person name="Copeland A."/>
            <person name="Lapidus A."/>
            <person name="Glavina del Rio T."/>
            <person name="Tice H."/>
            <person name="Bruce D."/>
            <person name="Goodwin L."/>
            <person name="Pitluck S."/>
            <person name="Chertkov O."/>
            <person name="Detter J.C."/>
            <person name="Han C."/>
            <person name="Tapia R."/>
            <person name="Larimer F."/>
            <person name="Land M."/>
            <person name="Hauser L."/>
            <person name="Kyrpides N."/>
            <person name="Mikhailova N."/>
            <person name="Weimer P.J."/>
            <person name="Stevenson D.M."/>
            <person name="Boyum J."/>
            <person name="Brumm P.I."/>
            <person name="Mead D."/>
        </authorList>
    </citation>
    <scope>NUCLEOTIDE SEQUENCE [LARGE SCALE GENOMIC DNA]</scope>
    <source>
        <strain evidence="4">ATCC 19169 / S85</strain>
        <strain evidence="1">S85</strain>
    </source>
</reference>
<dbReference type="STRING" id="59374.FSU_0371"/>
<dbReference type="AlphaFoldDB" id="C9RQD8"/>
<dbReference type="KEGG" id="fsc:FSU_0371"/>
<organism evidence="2 3">
    <name type="scientific">Fibrobacter succinogenes (strain ATCC 19169 / S85)</name>
    <dbReference type="NCBI Taxonomy" id="59374"/>
    <lineage>
        <taxon>Bacteria</taxon>
        <taxon>Pseudomonadati</taxon>
        <taxon>Fibrobacterota</taxon>
        <taxon>Fibrobacteria</taxon>
        <taxon>Fibrobacterales</taxon>
        <taxon>Fibrobacteraceae</taxon>
        <taxon>Fibrobacter</taxon>
    </lineage>
</organism>
<sequence length="527" mass="60955">MVKYIFAIVLTLLSYSFAYDDMLVNSVTVAKKLETAPVAYYGSLITGNVYSEDRLPWVNFDKEYPDVYKSFMEWSELKTARMQRDLAEAPEIVRKTFELRSQKETNGFYLIHNIIHVDKIYDKETKTWVDPPVEKTKKVFTQFAYMGPDILKDSSSFKLILRVIAVPKFDSEIPNKRIFFLEGVSESVAFLDVQSLENVQFFPYRLNYGVEPNSAIEVRKRIESLVYDGDYATAVQLVDSADLSPRSKALLKYLNRDYEFILNKDSSSNYLVRQSTYRYEDGLDLLLNRVAERDYHENFKCEDLQDKPEVNKDLACPVMKSIALGKMLKSLIEGESSFSFGLGSDFGIPFLAGDFPDYKPYFFFNVALDFRIYNVLFSFEFNTRSLDEKCDSCGFFDYGIHSLLGYRVLRTKYFEGAAFANLGTAFYVVRRDGEEKRENRQERYFRYGFGAYVDYLFPSLEGKTMPEGDPITGRIAIRLKAGFHNMKASKYGHSKGISPYISLGFRLRGDVVKLWKVSDFAKLEYQN</sequence>
<dbReference type="Proteomes" id="UP000001497">
    <property type="component" value="Chromosome"/>
</dbReference>
<evidence type="ECO:0000313" key="3">
    <source>
        <dbReference type="Proteomes" id="UP000000517"/>
    </source>
</evidence>
<evidence type="ECO:0000313" key="2">
    <source>
        <dbReference type="EMBL" id="ADL25506.1"/>
    </source>
</evidence>
<keyword evidence="4" id="KW-1185">Reference proteome</keyword>
<dbReference type="HOGENOM" id="CLU_516541_0_0_0"/>
<evidence type="ECO:0000313" key="4">
    <source>
        <dbReference type="Proteomes" id="UP000001497"/>
    </source>
</evidence>
<dbReference type="KEGG" id="fsu:Fisuc_3105"/>